<comment type="caution">
    <text evidence="1">The sequence shown here is derived from an EMBL/GenBank/DDBJ whole genome shotgun (WGS) entry which is preliminary data.</text>
</comment>
<gene>
    <name evidence="1" type="primary">kes1</name>
    <name evidence="1" type="ORF">EV182_001865</name>
</gene>
<reference evidence="1" key="1">
    <citation type="submission" date="2022-06" db="EMBL/GenBank/DDBJ databases">
        <title>Phylogenomic reconstructions and comparative analyses of Kickxellomycotina fungi.</title>
        <authorList>
            <person name="Reynolds N.K."/>
            <person name="Stajich J.E."/>
            <person name="Barry K."/>
            <person name="Grigoriev I.V."/>
            <person name="Crous P."/>
            <person name="Smith M.E."/>
        </authorList>
    </citation>
    <scope>NUCLEOTIDE SEQUENCE</scope>
    <source>
        <strain evidence="1">RSA 2271</strain>
    </source>
</reference>
<proteinExistence type="predicted"/>
<sequence length="465" mass="52315">MTKDELISQTPSTTEGAKDSTYTDNGGEPGTSYVSNNNQGAFMGFLKQLVTFSGDLSSLTCPSFLLNGISLLEYSVHWCDFPKVLGAIANETDHAQRMRRVAAWFVSTLYGSYYERVATKKTGEKKPFNPILGEQFHAKWVNDEIGETTIVCEQVSHHPPVSALYLENPKLGIFGSGHFCQQSKFKGTTLKVAQEGRMTLRFRDSDEVYCFTLPELNICSVLSGKPFLEMRGQTWIRSNKGYTAEFDWHTKPWLHGEYHKFDARIFKDVVASAGTSTTGSSVSSFFSFGGSNSSCNNNNNNNERELLFKISGKWMDSSTITNVKTGEQEIFFDVNAQPKEHMIVTPIEQQSDLESRKVWLKVAEAIKKGDYDIATKEKTAIEEHQRALRRERKANGVEWTPKLFQYYDDEDDKSPEADAKACYTYLRKLQPTVNTGSWIYINSPHIAGLPNSSSVRSSSNSIQQK</sequence>
<dbReference type="EMBL" id="JAMZIH010000327">
    <property type="protein sequence ID" value="KAJ1679528.1"/>
    <property type="molecule type" value="Genomic_DNA"/>
</dbReference>
<protein>
    <submittedName>
        <fullName evidence="1">Oxysterol-binding protein 4</fullName>
    </submittedName>
</protein>
<organism evidence="1 2">
    <name type="scientific">Spiromyces aspiralis</name>
    <dbReference type="NCBI Taxonomy" id="68401"/>
    <lineage>
        <taxon>Eukaryota</taxon>
        <taxon>Fungi</taxon>
        <taxon>Fungi incertae sedis</taxon>
        <taxon>Zoopagomycota</taxon>
        <taxon>Kickxellomycotina</taxon>
        <taxon>Kickxellomycetes</taxon>
        <taxon>Kickxellales</taxon>
        <taxon>Kickxellaceae</taxon>
        <taxon>Spiromyces</taxon>
    </lineage>
</organism>
<name>A0ACC1HSJ2_9FUNG</name>
<keyword evidence="2" id="KW-1185">Reference proteome</keyword>
<evidence type="ECO:0000313" key="2">
    <source>
        <dbReference type="Proteomes" id="UP001145114"/>
    </source>
</evidence>
<dbReference type="Proteomes" id="UP001145114">
    <property type="component" value="Unassembled WGS sequence"/>
</dbReference>
<evidence type="ECO:0000313" key="1">
    <source>
        <dbReference type="EMBL" id="KAJ1679528.1"/>
    </source>
</evidence>
<accession>A0ACC1HSJ2</accession>